<evidence type="ECO:0000313" key="1">
    <source>
        <dbReference type="EMBL" id="SNB67789.1"/>
    </source>
</evidence>
<dbReference type="Proteomes" id="UP000197065">
    <property type="component" value="Unassembled WGS sequence"/>
</dbReference>
<reference evidence="1 2" key="1">
    <citation type="submission" date="2017-06" db="EMBL/GenBank/DDBJ databases">
        <authorList>
            <person name="Kim H.J."/>
            <person name="Triplett B.A."/>
        </authorList>
    </citation>
    <scope>NUCLEOTIDE SEQUENCE [LARGE SCALE GENOMIC DNA]</scope>
    <source>
        <strain evidence="1 2">B29T1</strain>
    </source>
</reference>
<keyword evidence="2" id="KW-1185">Reference proteome</keyword>
<dbReference type="EMBL" id="FYEH01000006">
    <property type="protein sequence ID" value="SNB67789.1"/>
    <property type="molecule type" value="Genomic_DNA"/>
</dbReference>
<accession>A0A212R6M4</accession>
<dbReference type="AlphaFoldDB" id="A0A212R6M4"/>
<gene>
    <name evidence="1" type="ORF">SAMN07250955_10651</name>
</gene>
<protein>
    <submittedName>
        <fullName evidence="1">Uncharacterized protein</fullName>
    </submittedName>
</protein>
<proteinExistence type="predicted"/>
<organism evidence="1 2">
    <name type="scientific">Arboricoccus pini</name>
    <dbReference type="NCBI Taxonomy" id="1963835"/>
    <lineage>
        <taxon>Bacteria</taxon>
        <taxon>Pseudomonadati</taxon>
        <taxon>Pseudomonadota</taxon>
        <taxon>Alphaproteobacteria</taxon>
        <taxon>Geminicoccales</taxon>
        <taxon>Geminicoccaceae</taxon>
        <taxon>Arboricoccus</taxon>
    </lineage>
</organism>
<name>A0A212R6M4_9PROT</name>
<sequence>MADLKERFRHAYGKPPSTSMLVSIALQHLGQDVLVLNRPFPSLHLVDA</sequence>
<evidence type="ECO:0000313" key="2">
    <source>
        <dbReference type="Proteomes" id="UP000197065"/>
    </source>
</evidence>